<evidence type="ECO:0000313" key="2">
    <source>
        <dbReference type="Proteomes" id="UP000232455"/>
    </source>
</evidence>
<comment type="caution">
    <text evidence="1">The sequence shown here is derived from an EMBL/GenBank/DDBJ whole genome shotgun (WGS) entry which is preliminary data.</text>
</comment>
<dbReference type="EMBL" id="PHHE01000001">
    <property type="protein sequence ID" value="PKA71359.1"/>
    <property type="molecule type" value="Genomic_DNA"/>
</dbReference>
<keyword evidence="2" id="KW-1185">Reference proteome</keyword>
<proteinExistence type="predicted"/>
<sequence>MSESKRNQKIELKINPAVKTVLENIAVHVRAKNVSELVDKIINDVTLSTSSLKQQIDSVASRLSTIATQSNLNFDTLFARAVEERIPVAMAELEALTIELKLDTYYDTQDLFKARLKDLDREVKELLRVGRSFRIDDSKEALSLIDRLNRLDIHFNLPAKRNYYSRHSLDSYSKIFKKGLSFNDPYNRRALGFKLKDLKIYTDSVDEKLMVKVEKVLENFNKKLKDMNTDINLKKSADGIATVYKSINQLRKVVSELKKQYTGGSNGRS</sequence>
<protein>
    <recommendedName>
        <fullName evidence="3">CHAD domain-containing protein</fullName>
    </recommendedName>
</protein>
<organism evidence="1 2">
    <name type="scientific">Pseudomonas baetica</name>
    <dbReference type="NCBI Taxonomy" id="674054"/>
    <lineage>
        <taxon>Bacteria</taxon>
        <taxon>Pseudomonadati</taxon>
        <taxon>Pseudomonadota</taxon>
        <taxon>Gammaproteobacteria</taxon>
        <taxon>Pseudomonadales</taxon>
        <taxon>Pseudomonadaceae</taxon>
        <taxon>Pseudomonas</taxon>
    </lineage>
</organism>
<reference evidence="1 2" key="1">
    <citation type="submission" date="2017-11" db="EMBL/GenBank/DDBJ databases">
        <title>Genome sequencing of a diverse group of Pseudomonas species.</title>
        <authorList>
            <person name="Loper J."/>
        </authorList>
    </citation>
    <scope>NUCLEOTIDE SEQUENCE [LARGE SCALE GENOMIC DNA]</scope>
    <source>
        <strain evidence="1 2">LMG 25716</strain>
    </source>
</reference>
<dbReference type="RefSeq" id="WP_100847286.1">
    <property type="nucleotide sequence ID" value="NZ_PHHE01000001.1"/>
</dbReference>
<dbReference type="Proteomes" id="UP000232455">
    <property type="component" value="Unassembled WGS sequence"/>
</dbReference>
<gene>
    <name evidence="1" type="ORF">ATI02_4337</name>
</gene>
<accession>A0ABX4Q3J4</accession>
<evidence type="ECO:0000313" key="1">
    <source>
        <dbReference type="EMBL" id="PKA71359.1"/>
    </source>
</evidence>
<evidence type="ECO:0008006" key="3">
    <source>
        <dbReference type="Google" id="ProtNLM"/>
    </source>
</evidence>
<name>A0ABX4Q3J4_9PSED</name>